<dbReference type="OrthoDB" id="415358at2759"/>
<dbReference type="PANTHER" id="PTHR12461:SF99">
    <property type="entry name" value="BIFUNCTIONAL PEPTIDASE AND (3S)-LYSYL HYDROXYLASE JMJD7"/>
    <property type="match status" value="1"/>
</dbReference>
<evidence type="ECO:0000256" key="11">
    <source>
        <dbReference type="ARBA" id="ARBA00066577"/>
    </source>
</evidence>
<dbReference type="VEuPathDB" id="VectorBase:HLOH_045910"/>
<comment type="cofactor">
    <cofactor evidence="1">
        <name>Fe(2+)</name>
        <dbReference type="ChEBI" id="CHEBI:29033"/>
    </cofactor>
</comment>
<evidence type="ECO:0000256" key="2">
    <source>
        <dbReference type="ARBA" id="ARBA00004123"/>
    </source>
</evidence>
<dbReference type="OMA" id="YWHDMEF"/>
<dbReference type="GO" id="GO:0046872">
    <property type="term" value="F:metal ion binding"/>
    <property type="evidence" value="ECO:0007669"/>
    <property type="project" value="UniProtKB-KW"/>
</dbReference>
<evidence type="ECO:0000259" key="13">
    <source>
        <dbReference type="PROSITE" id="PS51184"/>
    </source>
</evidence>
<dbReference type="GO" id="GO:0016787">
    <property type="term" value="F:hydrolase activity"/>
    <property type="evidence" value="ECO:0007669"/>
    <property type="project" value="UniProtKB-KW"/>
</dbReference>
<reference evidence="14 15" key="1">
    <citation type="journal article" date="2020" name="Cell">
        <title>Large-Scale Comparative Analyses of Tick Genomes Elucidate Their Genetic Diversity and Vector Capacities.</title>
        <authorList>
            <consortium name="Tick Genome and Microbiome Consortium (TIGMIC)"/>
            <person name="Jia N."/>
            <person name="Wang J."/>
            <person name="Shi W."/>
            <person name="Du L."/>
            <person name="Sun Y."/>
            <person name="Zhan W."/>
            <person name="Jiang J.F."/>
            <person name="Wang Q."/>
            <person name="Zhang B."/>
            <person name="Ji P."/>
            <person name="Bell-Sakyi L."/>
            <person name="Cui X.M."/>
            <person name="Yuan T.T."/>
            <person name="Jiang B.G."/>
            <person name="Yang W.F."/>
            <person name="Lam T.T."/>
            <person name="Chang Q.C."/>
            <person name="Ding S.J."/>
            <person name="Wang X.J."/>
            <person name="Zhu J.G."/>
            <person name="Ruan X.D."/>
            <person name="Zhao L."/>
            <person name="Wei J.T."/>
            <person name="Ye R.Z."/>
            <person name="Que T.C."/>
            <person name="Du C.H."/>
            <person name="Zhou Y.H."/>
            <person name="Cheng J.X."/>
            <person name="Dai P.F."/>
            <person name="Guo W.B."/>
            <person name="Han X.H."/>
            <person name="Huang E.J."/>
            <person name="Li L.F."/>
            <person name="Wei W."/>
            <person name="Gao Y.C."/>
            <person name="Liu J.Z."/>
            <person name="Shao H.Z."/>
            <person name="Wang X."/>
            <person name="Wang C.C."/>
            <person name="Yang T.C."/>
            <person name="Huo Q.B."/>
            <person name="Li W."/>
            <person name="Chen H.Y."/>
            <person name="Chen S.E."/>
            <person name="Zhou L.G."/>
            <person name="Ni X.B."/>
            <person name="Tian J.H."/>
            <person name="Sheng Y."/>
            <person name="Liu T."/>
            <person name="Pan Y.S."/>
            <person name="Xia L.Y."/>
            <person name="Li J."/>
            <person name="Zhao F."/>
            <person name="Cao W.C."/>
        </authorList>
    </citation>
    <scope>NUCLEOTIDE SEQUENCE [LARGE SCALE GENOMIC DNA]</scope>
    <source>
        <strain evidence="14">HaeL-2018</strain>
    </source>
</reference>
<keyword evidence="4" id="KW-0963">Cytoplasm</keyword>
<keyword evidence="8" id="KW-0408">Iron</keyword>
<evidence type="ECO:0000256" key="4">
    <source>
        <dbReference type="ARBA" id="ARBA00022490"/>
    </source>
</evidence>
<dbReference type="AlphaFoldDB" id="A0A9J6GFE7"/>
<evidence type="ECO:0000256" key="10">
    <source>
        <dbReference type="ARBA" id="ARBA00023242"/>
    </source>
</evidence>
<dbReference type="InterPro" id="IPR014710">
    <property type="entry name" value="RmlC-like_jellyroll"/>
</dbReference>
<evidence type="ECO:0000256" key="9">
    <source>
        <dbReference type="ARBA" id="ARBA00023157"/>
    </source>
</evidence>
<dbReference type="InterPro" id="IPR041667">
    <property type="entry name" value="Cupin_8"/>
</dbReference>
<dbReference type="FunFam" id="2.60.120.10:FF:000059">
    <property type="entry name" value="jmjC domain-containing protein 7"/>
    <property type="match status" value="1"/>
</dbReference>
<dbReference type="Proteomes" id="UP000821853">
    <property type="component" value="Chromosome 4"/>
</dbReference>
<keyword evidence="10" id="KW-0539">Nucleus</keyword>
<dbReference type="EC" id="1.14.11.63" evidence="11"/>
<keyword evidence="15" id="KW-1185">Reference proteome</keyword>
<dbReference type="Pfam" id="PF13621">
    <property type="entry name" value="Cupin_8"/>
    <property type="match status" value="1"/>
</dbReference>
<comment type="caution">
    <text evidence="14">The sequence shown here is derived from an EMBL/GenBank/DDBJ whole genome shotgun (WGS) entry which is preliminary data.</text>
</comment>
<evidence type="ECO:0000256" key="1">
    <source>
        <dbReference type="ARBA" id="ARBA00001954"/>
    </source>
</evidence>
<evidence type="ECO:0000313" key="14">
    <source>
        <dbReference type="EMBL" id="KAH9373200.1"/>
    </source>
</evidence>
<dbReference type="EMBL" id="JABSTR010000006">
    <property type="protein sequence ID" value="KAH9373200.1"/>
    <property type="molecule type" value="Genomic_DNA"/>
</dbReference>
<feature type="domain" description="JmjC" evidence="13">
    <location>
        <begin position="128"/>
        <end position="291"/>
    </location>
</feature>
<evidence type="ECO:0000256" key="6">
    <source>
        <dbReference type="ARBA" id="ARBA00022801"/>
    </source>
</evidence>
<dbReference type="GO" id="GO:0005634">
    <property type="term" value="C:nucleus"/>
    <property type="evidence" value="ECO:0007669"/>
    <property type="project" value="UniProtKB-SubCell"/>
</dbReference>
<evidence type="ECO:0000256" key="5">
    <source>
        <dbReference type="ARBA" id="ARBA00022723"/>
    </source>
</evidence>
<evidence type="ECO:0000256" key="8">
    <source>
        <dbReference type="ARBA" id="ARBA00023004"/>
    </source>
</evidence>
<keyword evidence="6" id="KW-0378">Hydrolase</keyword>
<keyword evidence="7" id="KW-0560">Oxidoreductase</keyword>
<sequence>MEPATLSHALERFRENCKDFFYQRTVTEITKVPSALEFYRRWVSPNVPLIIRGGVSHWEAVKKWTHAYLRETIGNVSVTVAVTPNGLADAVHGSLFVTPEERVMKFGKFLDILEGHEQSEAVFYIQKQNSNFTDEFVTLAGDVERDVAWATEAFGKVPDAVNFWMGDGRAVTSMHRDHYENIYCVVSGWKEFILLPPTDLPWVPYEKYSTGTFWDGSVVPWIPLDPEIPDLNKYPGYRQASPVKCRLNAGDVLYLPSLWFHHVRQSHGCIALNYWYDMEFDLKYCYYKLLEDVARVGAEH</sequence>
<proteinExistence type="predicted"/>
<dbReference type="GO" id="GO:0005737">
    <property type="term" value="C:cytoplasm"/>
    <property type="evidence" value="ECO:0007669"/>
    <property type="project" value="UniProtKB-SubCell"/>
</dbReference>
<evidence type="ECO:0000256" key="7">
    <source>
        <dbReference type="ARBA" id="ARBA00023002"/>
    </source>
</evidence>
<protein>
    <recommendedName>
        <fullName evidence="12">Bifunctional peptidase and (3S)-lysyl hydroxylase JMJD7</fullName>
        <ecNumber evidence="11">1.14.11.63</ecNumber>
    </recommendedName>
</protein>
<evidence type="ECO:0000256" key="12">
    <source>
        <dbReference type="ARBA" id="ARBA00071397"/>
    </source>
</evidence>
<organism evidence="14 15">
    <name type="scientific">Haemaphysalis longicornis</name>
    <name type="common">Bush tick</name>
    <dbReference type="NCBI Taxonomy" id="44386"/>
    <lineage>
        <taxon>Eukaryota</taxon>
        <taxon>Metazoa</taxon>
        <taxon>Ecdysozoa</taxon>
        <taxon>Arthropoda</taxon>
        <taxon>Chelicerata</taxon>
        <taxon>Arachnida</taxon>
        <taxon>Acari</taxon>
        <taxon>Parasitiformes</taxon>
        <taxon>Ixodida</taxon>
        <taxon>Ixodoidea</taxon>
        <taxon>Ixodidae</taxon>
        <taxon>Haemaphysalinae</taxon>
        <taxon>Haemaphysalis</taxon>
    </lineage>
</organism>
<gene>
    <name evidence="14" type="ORF">HPB48_004945</name>
</gene>
<dbReference type="Gene3D" id="2.60.120.10">
    <property type="entry name" value="Jelly Rolls"/>
    <property type="match status" value="1"/>
</dbReference>
<dbReference type="InterPro" id="IPR003347">
    <property type="entry name" value="JmjC_dom"/>
</dbReference>
<keyword evidence="5" id="KW-0479">Metal-binding</keyword>
<dbReference type="PROSITE" id="PS51184">
    <property type="entry name" value="JMJC"/>
    <property type="match status" value="1"/>
</dbReference>
<name>A0A9J6GFE7_HAELO</name>
<evidence type="ECO:0000256" key="3">
    <source>
        <dbReference type="ARBA" id="ARBA00004496"/>
    </source>
</evidence>
<evidence type="ECO:0000313" key="15">
    <source>
        <dbReference type="Proteomes" id="UP000821853"/>
    </source>
</evidence>
<dbReference type="SMART" id="SM00558">
    <property type="entry name" value="JmjC"/>
    <property type="match status" value="1"/>
</dbReference>
<dbReference type="SUPFAM" id="SSF51197">
    <property type="entry name" value="Clavaminate synthase-like"/>
    <property type="match status" value="1"/>
</dbReference>
<comment type="subcellular location">
    <subcellularLocation>
        <location evidence="3">Cytoplasm</location>
    </subcellularLocation>
    <subcellularLocation>
        <location evidence="2">Nucleus</location>
    </subcellularLocation>
</comment>
<keyword evidence="9" id="KW-1015">Disulfide bond</keyword>
<dbReference type="GO" id="GO:0106155">
    <property type="term" value="F:peptidyl-lysine 3-dioxygenase activity"/>
    <property type="evidence" value="ECO:0007669"/>
    <property type="project" value="UniProtKB-EC"/>
</dbReference>
<accession>A0A9J6GFE7</accession>
<dbReference type="PANTHER" id="PTHR12461">
    <property type="entry name" value="HYPOXIA-INDUCIBLE FACTOR 1 ALPHA INHIBITOR-RELATED"/>
    <property type="match status" value="1"/>
</dbReference>